<dbReference type="InterPro" id="IPR002928">
    <property type="entry name" value="Myosin_tail"/>
</dbReference>
<dbReference type="PANTHER" id="PTHR45615">
    <property type="entry name" value="MYOSIN HEAVY CHAIN, NON-MUSCLE"/>
    <property type="match status" value="1"/>
</dbReference>
<dbReference type="FunFam" id="1.20.5.4820:FF:000001">
    <property type="entry name" value="Myosin heavy chain"/>
    <property type="match status" value="1"/>
</dbReference>
<dbReference type="Pfam" id="PF00063">
    <property type="entry name" value="Myosin_head"/>
    <property type="match status" value="1"/>
</dbReference>
<dbReference type="PROSITE" id="PS50096">
    <property type="entry name" value="IQ"/>
    <property type="match status" value="1"/>
</dbReference>
<protein>
    <submittedName>
        <fullName evidence="18">Myosin-1B</fullName>
    </submittedName>
</protein>
<keyword evidence="3" id="KW-0787">Thick filament</keyword>
<evidence type="ECO:0000256" key="9">
    <source>
        <dbReference type="ARBA" id="ARBA00023123"/>
    </source>
</evidence>
<dbReference type="SMART" id="SM00242">
    <property type="entry name" value="MYSc"/>
    <property type="match status" value="1"/>
</dbReference>
<reference evidence="18" key="2">
    <citation type="submission" date="2025-08" db="UniProtKB">
        <authorList>
            <consortium name="Ensembl"/>
        </authorList>
    </citation>
    <scope>IDENTIFICATION</scope>
</reference>
<dbReference type="GO" id="GO:0030016">
    <property type="term" value="C:myofibril"/>
    <property type="evidence" value="ECO:0007669"/>
    <property type="project" value="UniProtKB-SubCell"/>
</dbReference>
<dbReference type="FunFam" id="1.20.5.370:FF:000007">
    <property type="entry name" value="Myosin heavy chain"/>
    <property type="match status" value="1"/>
</dbReference>
<feature type="domain" description="Myosin motor" evidence="16">
    <location>
        <begin position="91"/>
        <end position="774"/>
    </location>
</feature>
<reference evidence="18" key="3">
    <citation type="submission" date="2025-09" db="UniProtKB">
        <authorList>
            <consortium name="Ensembl"/>
        </authorList>
    </citation>
    <scope>IDENTIFICATION</scope>
</reference>
<evidence type="ECO:0000256" key="5">
    <source>
        <dbReference type="ARBA" id="ARBA00022490"/>
    </source>
</evidence>
<keyword evidence="6 14" id="KW-0547">Nucleotide-binding</keyword>
<dbReference type="PANTHER" id="PTHR45615:SF79">
    <property type="entry name" value="MYOSIN-4"/>
    <property type="match status" value="1"/>
</dbReference>
<dbReference type="FunFam" id="3.40.850.10:FF:000024">
    <property type="entry name" value="Myosin heavy chain, isoform J"/>
    <property type="match status" value="1"/>
</dbReference>
<name>A0A670J4H6_PODMU</name>
<dbReference type="Pfam" id="PF01576">
    <property type="entry name" value="Myosin_tail_1"/>
    <property type="match status" value="1"/>
</dbReference>
<dbReference type="PROSITE" id="PS51456">
    <property type="entry name" value="MYOSIN_MOTOR"/>
    <property type="match status" value="1"/>
</dbReference>
<accession>A0A670J4H6</accession>
<evidence type="ECO:0000256" key="2">
    <source>
        <dbReference type="ARBA" id="ARBA00008314"/>
    </source>
</evidence>
<keyword evidence="11" id="KW-0514">Muscle protein</keyword>
<keyword evidence="19" id="KW-1185">Reference proteome</keyword>
<dbReference type="InterPro" id="IPR008989">
    <property type="entry name" value="Myosin_S1_N"/>
</dbReference>
<evidence type="ECO:0000256" key="6">
    <source>
        <dbReference type="ARBA" id="ARBA00022741"/>
    </source>
</evidence>
<feature type="region of interest" description="Actin-binding" evidence="14">
    <location>
        <begin position="651"/>
        <end position="673"/>
    </location>
</feature>
<dbReference type="InterPro" id="IPR027417">
    <property type="entry name" value="P-loop_NTPase"/>
</dbReference>
<comment type="subunit">
    <text evidence="13">Muscle myosin is a hexameric protein that consists of 2 heavy chain subunits (MHC), 2 alkali light chain subunits (MLC) and 2 regulatory light chain subunits (MLC-2).</text>
</comment>
<dbReference type="Gene3D" id="1.10.10.820">
    <property type="match status" value="1"/>
</dbReference>
<evidence type="ECO:0000256" key="1">
    <source>
        <dbReference type="ARBA" id="ARBA00004657"/>
    </source>
</evidence>
<keyword evidence="5" id="KW-0963">Cytoplasm</keyword>
<evidence type="ECO:0000256" key="8">
    <source>
        <dbReference type="ARBA" id="ARBA00023054"/>
    </source>
</evidence>
<dbReference type="SUPFAM" id="SSF90257">
    <property type="entry name" value="Myosin rod fragments"/>
    <property type="match status" value="5"/>
</dbReference>
<dbReference type="GeneTree" id="ENSGT00940000161336"/>
<evidence type="ECO:0000256" key="11">
    <source>
        <dbReference type="ARBA" id="ARBA00023179"/>
    </source>
</evidence>
<comment type="similarity">
    <text evidence="2 14">Belongs to the TRAFAC class myosin-kinesin ATPase superfamily. Myosin family.</text>
</comment>
<dbReference type="InterPro" id="IPR001609">
    <property type="entry name" value="Myosin_head_motor_dom-like"/>
</dbReference>
<sequence length="1918" mass="220504">MSSDAEMAIFGPAAPYLRKPEKERIEAQNKPFDAKNSVFVTDPKISYVKASVTAREGGKVTVKTETGEVSRRNSVTVKEDQVFSMNPPKYDKIEDMAMMTHLHEPAVLYNLKERYAAWMIYTYSGLFCVTVNPYKWLPVYNPEVVSAYRGKKRQEAPPHIFSISDNAYQFMLTDRENQSILITGESGAGKTVNTKRVIQYFATIAATGDKKKDEPVGTLEDQIISANPLLEAFGNAKTVRNDNSSRFGKFIRIHFGATGKLASADIETYLLEKSRVTFQLKAERSYHIFYQIMSNKKPELIEMLLITTNPYDFHFVSQGEITVPSIDDQEELMATDSAIDILGFNSEEKTAIYKLTGAVMHYGNMKFKQKQREEQAEPDGTEVADKAAYLMNLNSADLLKALCYPRVKVGNEFVTKGQTVQQVYNNVGALAKAVFEKMFLWMVIRINQQLDTKQPRQHFIGVLDIAGFEIFDYNSLEQLCINFTNEKLQQFFNHHMFVLEQEEYKKEGIDWEFIDFGMDLAACIELIEKPMGIFSILEEECMFPKATDTSFKNKLYEQHLGKCKNFEKPKPGKGKAEAHFALVHYAGTVDYNISGWLDKNKDPLNESVIQLYQKSSMKTLALLFADQGAKKGGKKKGSSFQTVSALFRENLNKLMSNLKSTHPHFVRCLIPNETKTPGAMEHELVLHQLRCNGVLEGIRICRKGFPSRIIYGDFKQRYRILNASAVPEGQFMDSKKASEKLLGSIDVDHTQYKFGHTKVFFKAGLLGTLEEMRDDKLAQLITRTQAVCRGFLMRVEFKKMMERRESIFTIQYNVRSFMNVKTWAWMKLYFKIKPLLKSAESEKEMANMKEEFEKTKEDLAKSEAKRKELEEKMVSLMQEKNDLQLQVQSESDGLADAEERCDQLIKTKIQLEAKIKELTERAEDEEEMNAELTAKKRKLEDECSELKKDIDDLELTLAKVEKEKHATENKVKNLTEEMAVLDENIAKLTKEKKALQEAHQQTLDDLQAEEDKVNTLTKAKTKLEQQVDDLEGSLEQEKKLRMDLERSKRKLEGDLKLAQESTMDLENDKQQLDEKLKKKDFEISQLQSKIEDEQALGSQLQKKIKELQARIEELEEEIEAERASRAKAEKQRADLSRELEEISERLEEAGGATAAQIEMNKKREAEFQKMRRDLEEATLQHEATSAALRKKHADSAAELGEQIDNLQRVKQKLEKEKSELKMEIDDLASNMESVSKSKSALEKLSRSLEDQLSEVKAKEEEHQRTINDLTAQRARLQTETGEFARQVEEKDALISQLSRGKQGFTQQVEELKRQLEEETKAKNALAHALQSARHDCDLLREQFEEEQEAKAELQRAMSKANSEVAQWRTKYETDAIQRTEELEEAKKKLAQRLQDAEEHVEAVNSKCASLEKTKQRLQNEVEDLMIDVERSNAACAALDKKQKNFDKILADWKQKFEEAQSELEASQKESRSLSTELFKMKNAYEESLDHLETLKRENKNLQQEISDLTEQIAEGGKAIHELEKVKKQIEQEKSELQASLEEAEASLEHEEGKILRIQLELNQVKADIDRRIAEKDEEIDQLKRNHLRVVESMQSTLDAEVRSRNDALRVKKKMEGDLNEMEIQLSHANRQAAEALKNLRNTQGQLKDTQLHLDDAVRSQEDLKEQVAMVERRANLMQAEIEELRAALEQTERGRKIAEQELLDASERVQLLHTQNTSLINTKKKLETDIAQIQGEVEETIQEARNAEDKAKKAITDAAMMAEELKKEQDTSAHLERMKKNLEQTLAMKGGKKQLQKLEHRVRELEAEVENEQKRGADAIKGVRKYERRVKELTYQSEEDRKNVLRLQDLVDKLQMKVKAYKRQSEEAEEQSNLNLSKYRKIQHELEEAEERADIAESQVNKLRVKSRDAGKAVKSEE</sequence>
<evidence type="ECO:0000259" key="17">
    <source>
        <dbReference type="PROSITE" id="PS51844"/>
    </source>
</evidence>
<dbReference type="Gene3D" id="1.20.5.340">
    <property type="match status" value="5"/>
</dbReference>
<dbReference type="Gene3D" id="2.30.30.360">
    <property type="entry name" value="Myosin S1 fragment, N-terminal"/>
    <property type="match status" value="1"/>
</dbReference>
<dbReference type="Gene3D" id="1.20.5.370">
    <property type="match status" value="5"/>
</dbReference>
<evidence type="ECO:0000256" key="12">
    <source>
        <dbReference type="ARBA" id="ARBA00023203"/>
    </source>
</evidence>
<reference evidence="18 19" key="1">
    <citation type="journal article" date="2019" name="Proc. Natl. Acad. Sci. U.S.A.">
        <title>Regulatory changes in pterin and carotenoid genes underlie balanced color polymorphisms in the wall lizard.</title>
        <authorList>
            <person name="Andrade P."/>
            <person name="Pinho C."/>
            <person name="Perez I de Lanuza G."/>
            <person name="Afonso S."/>
            <person name="Brejcha J."/>
            <person name="Rubin C.J."/>
            <person name="Wallerman O."/>
            <person name="Pereira P."/>
            <person name="Sabatino S.J."/>
            <person name="Bellati A."/>
            <person name="Pellitteri-Rosa D."/>
            <person name="Bosakova Z."/>
            <person name="Bunikis I."/>
            <person name="Carretero M.A."/>
            <person name="Feiner N."/>
            <person name="Marsik P."/>
            <person name="Pauperio F."/>
            <person name="Salvi D."/>
            <person name="Soler L."/>
            <person name="While G.M."/>
            <person name="Uller T."/>
            <person name="Font E."/>
            <person name="Andersson L."/>
            <person name="Carneiro M."/>
        </authorList>
    </citation>
    <scope>NUCLEOTIDE SEQUENCE</scope>
</reference>
<dbReference type="FunFam" id="1.20.5.340:FF:000003">
    <property type="entry name" value="Myosin heavy chain"/>
    <property type="match status" value="1"/>
</dbReference>
<dbReference type="FunFam" id="1.20.5.340:FF:000002">
    <property type="entry name" value="Myosin heavy chain"/>
    <property type="match status" value="1"/>
</dbReference>
<comment type="subcellular location">
    <subcellularLocation>
        <location evidence="1">Cytoplasm</location>
        <location evidence="1">Myofibril</location>
    </subcellularLocation>
</comment>
<keyword evidence="10 14" id="KW-0505">Motor protein</keyword>
<keyword evidence="8 15" id="KW-0175">Coiled coil</keyword>
<dbReference type="Gene3D" id="6.10.250.2420">
    <property type="match status" value="1"/>
</dbReference>
<dbReference type="FunFam" id="2.30.30.360:FF:000001">
    <property type="entry name" value="Myosin heavy chain"/>
    <property type="match status" value="1"/>
</dbReference>
<evidence type="ECO:0000256" key="14">
    <source>
        <dbReference type="PROSITE-ProRule" id="PRU00782"/>
    </source>
</evidence>
<dbReference type="FunFam" id="1.20.5.340:FF:000004">
    <property type="entry name" value="Myosin heavy chain"/>
    <property type="match status" value="1"/>
</dbReference>
<dbReference type="PROSITE" id="PS51844">
    <property type="entry name" value="SH3_LIKE"/>
    <property type="match status" value="1"/>
</dbReference>
<dbReference type="Gene3D" id="1.20.58.530">
    <property type="match status" value="1"/>
</dbReference>
<feature type="coiled-coil region" evidence="15">
    <location>
        <begin position="838"/>
        <end position="1906"/>
    </location>
</feature>
<dbReference type="InterPro" id="IPR004009">
    <property type="entry name" value="SH3_Myosin"/>
</dbReference>
<dbReference type="GO" id="GO:0005524">
    <property type="term" value="F:ATP binding"/>
    <property type="evidence" value="ECO:0007669"/>
    <property type="project" value="UniProtKB-UniRule"/>
</dbReference>
<keyword evidence="9 14" id="KW-0518">Myosin</keyword>
<dbReference type="PRINTS" id="PR00193">
    <property type="entry name" value="MYOSINHEAVY"/>
</dbReference>
<proteinExistence type="inferred from homology"/>
<evidence type="ECO:0000256" key="15">
    <source>
        <dbReference type="SAM" id="Coils"/>
    </source>
</evidence>
<evidence type="ECO:0000256" key="7">
    <source>
        <dbReference type="ARBA" id="ARBA00022840"/>
    </source>
</evidence>
<dbReference type="GO" id="GO:0006936">
    <property type="term" value="P:muscle contraction"/>
    <property type="evidence" value="ECO:0007669"/>
    <property type="project" value="TreeGrafter"/>
</dbReference>
<dbReference type="Gene3D" id="3.40.850.10">
    <property type="entry name" value="Kinesin motor domain"/>
    <property type="match status" value="1"/>
</dbReference>
<dbReference type="FunFam" id="1.20.5.370:FF:000008">
    <property type="entry name" value="Myosin heavy chain"/>
    <property type="match status" value="1"/>
</dbReference>
<dbReference type="FunFam" id="1.20.120.720:FF:000001">
    <property type="entry name" value="Myosin heavy chain, muscle"/>
    <property type="match status" value="1"/>
</dbReference>
<dbReference type="SUPFAM" id="SSF50084">
    <property type="entry name" value="Myosin S1 fragment, N-terminal domain"/>
    <property type="match status" value="1"/>
</dbReference>
<dbReference type="Gene3D" id="1.20.5.4820">
    <property type="match status" value="1"/>
</dbReference>
<dbReference type="SUPFAM" id="SSF52540">
    <property type="entry name" value="P-loop containing nucleoside triphosphate hydrolases"/>
    <property type="match status" value="1"/>
</dbReference>
<organism evidence="18 19">
    <name type="scientific">Podarcis muralis</name>
    <name type="common">Wall lizard</name>
    <name type="synonym">Lacerta muralis</name>
    <dbReference type="NCBI Taxonomy" id="64176"/>
    <lineage>
        <taxon>Eukaryota</taxon>
        <taxon>Metazoa</taxon>
        <taxon>Chordata</taxon>
        <taxon>Craniata</taxon>
        <taxon>Vertebrata</taxon>
        <taxon>Euteleostomi</taxon>
        <taxon>Lepidosauria</taxon>
        <taxon>Squamata</taxon>
        <taxon>Bifurcata</taxon>
        <taxon>Unidentata</taxon>
        <taxon>Episquamata</taxon>
        <taxon>Laterata</taxon>
        <taxon>Lacertibaenia</taxon>
        <taxon>Lacertidae</taxon>
        <taxon>Podarcis</taxon>
    </lineage>
</organism>
<dbReference type="CDD" id="cd01377">
    <property type="entry name" value="MYSc_class_II"/>
    <property type="match status" value="1"/>
</dbReference>
<keyword evidence="12 14" id="KW-0009">Actin-binding</keyword>
<evidence type="ECO:0000256" key="13">
    <source>
        <dbReference type="ARBA" id="ARBA00038612"/>
    </source>
</evidence>
<keyword evidence="4" id="KW-0488">Methylation</keyword>
<feature type="binding site" evidence="14">
    <location>
        <begin position="184"/>
        <end position="191"/>
    </location>
    <ligand>
        <name>ATP</name>
        <dbReference type="ChEBI" id="CHEBI:30616"/>
    </ligand>
</feature>
<dbReference type="GO" id="GO:0051015">
    <property type="term" value="F:actin filament binding"/>
    <property type="evidence" value="ECO:0007669"/>
    <property type="project" value="InterPro"/>
</dbReference>
<dbReference type="FunFam" id="1.20.5.370:FF:000002">
    <property type="entry name" value="Myosin heavy chain"/>
    <property type="match status" value="1"/>
</dbReference>
<dbReference type="FunFam" id="1.10.10.820:FF:000001">
    <property type="entry name" value="Myosin heavy chain"/>
    <property type="match status" value="1"/>
</dbReference>
<dbReference type="InterPro" id="IPR014751">
    <property type="entry name" value="XRCC4-like_C"/>
</dbReference>
<evidence type="ECO:0000313" key="18">
    <source>
        <dbReference type="Ensembl" id="ENSPMRP00000019176.1"/>
    </source>
</evidence>
<dbReference type="FunFam" id="1.20.58.530:FF:000001">
    <property type="entry name" value="Myosin heavy chain"/>
    <property type="match status" value="1"/>
</dbReference>
<evidence type="ECO:0000256" key="10">
    <source>
        <dbReference type="ARBA" id="ARBA00023175"/>
    </source>
</evidence>
<dbReference type="FunFam" id="1.20.5.340:FF:000013">
    <property type="entry name" value="Myosin heavy chain"/>
    <property type="match status" value="1"/>
</dbReference>
<dbReference type="GO" id="GO:0032982">
    <property type="term" value="C:myosin filament"/>
    <property type="evidence" value="ECO:0007669"/>
    <property type="project" value="UniProtKB-KW"/>
</dbReference>
<gene>
    <name evidence="18" type="primary">LOC114590696</name>
</gene>
<dbReference type="GO" id="GO:0016460">
    <property type="term" value="C:myosin II complex"/>
    <property type="evidence" value="ECO:0007669"/>
    <property type="project" value="TreeGrafter"/>
</dbReference>
<dbReference type="Proteomes" id="UP000472272">
    <property type="component" value="Chromosome 2"/>
</dbReference>
<evidence type="ECO:0000256" key="3">
    <source>
        <dbReference type="ARBA" id="ARBA00022433"/>
    </source>
</evidence>
<dbReference type="GO" id="GO:0000146">
    <property type="term" value="F:microfilament motor activity"/>
    <property type="evidence" value="ECO:0007669"/>
    <property type="project" value="TreeGrafter"/>
</dbReference>
<dbReference type="InterPro" id="IPR036961">
    <property type="entry name" value="Kinesin_motor_dom_sf"/>
</dbReference>
<dbReference type="FunFam" id="1.20.5.370:FF:000001">
    <property type="entry name" value="Myosin heavy chain"/>
    <property type="match status" value="1"/>
</dbReference>
<dbReference type="Ensembl" id="ENSPMRT00000020360.1">
    <property type="protein sequence ID" value="ENSPMRP00000019176.1"/>
    <property type="gene ID" value="ENSPMRG00000011665.1"/>
</dbReference>
<feature type="domain" description="Myosin N-terminal SH3-like" evidence="17">
    <location>
        <begin position="33"/>
        <end position="87"/>
    </location>
</feature>
<dbReference type="FunFam" id="1.20.5.370:FF:000003">
    <property type="entry name" value="Myosin heavy chain"/>
    <property type="match status" value="1"/>
</dbReference>
<dbReference type="Pfam" id="PF02736">
    <property type="entry name" value="Myosin_N"/>
    <property type="match status" value="1"/>
</dbReference>
<evidence type="ECO:0000313" key="19">
    <source>
        <dbReference type="Proteomes" id="UP000472272"/>
    </source>
</evidence>
<evidence type="ECO:0000259" key="16">
    <source>
        <dbReference type="PROSITE" id="PS51456"/>
    </source>
</evidence>
<dbReference type="Gene3D" id="1.20.120.720">
    <property type="entry name" value="Myosin VI head, motor domain, U50 subdomain"/>
    <property type="match status" value="1"/>
</dbReference>
<keyword evidence="7 14" id="KW-0067">ATP-binding</keyword>
<dbReference type="FunFam" id="1.20.5.340:FF:000006">
    <property type="entry name" value="Myosin heavy chain"/>
    <property type="match status" value="1"/>
</dbReference>
<evidence type="ECO:0000256" key="4">
    <source>
        <dbReference type="ARBA" id="ARBA00022481"/>
    </source>
</evidence>